<dbReference type="EMBL" id="SRJD01000007">
    <property type="protein sequence ID" value="TGA98456.1"/>
    <property type="molecule type" value="Genomic_DNA"/>
</dbReference>
<dbReference type="GO" id="GO:0016757">
    <property type="term" value="F:glycosyltransferase activity"/>
    <property type="evidence" value="ECO:0007669"/>
    <property type="project" value="InterPro"/>
</dbReference>
<dbReference type="Pfam" id="PF00534">
    <property type="entry name" value="Glycos_transf_1"/>
    <property type="match status" value="1"/>
</dbReference>
<dbReference type="Proteomes" id="UP000298347">
    <property type="component" value="Unassembled WGS sequence"/>
</dbReference>
<dbReference type="PANTHER" id="PTHR12526:SF608">
    <property type="entry name" value="PELF"/>
    <property type="match status" value="1"/>
</dbReference>
<dbReference type="NCBIfam" id="NF038011">
    <property type="entry name" value="PelF"/>
    <property type="match status" value="1"/>
</dbReference>
<dbReference type="RefSeq" id="WP_135348266.1">
    <property type="nucleotide sequence ID" value="NZ_SRJD01000007.1"/>
</dbReference>
<dbReference type="Gene3D" id="3.40.50.2000">
    <property type="entry name" value="Glycogen Phosphorylase B"/>
    <property type="match status" value="2"/>
</dbReference>
<organism evidence="3 4">
    <name type="scientific">Sporolactobacillus shoreae</name>
    <dbReference type="NCBI Taxonomy" id="1465501"/>
    <lineage>
        <taxon>Bacteria</taxon>
        <taxon>Bacillati</taxon>
        <taxon>Bacillota</taxon>
        <taxon>Bacilli</taxon>
        <taxon>Bacillales</taxon>
        <taxon>Sporolactobacillaceae</taxon>
        <taxon>Sporolactobacillus</taxon>
    </lineage>
</organism>
<reference evidence="3 4" key="1">
    <citation type="journal article" date="2015" name="Int. J. Syst. Evol. Microbiol.">
        <title>Sporolactobacillus shoreae sp. nov. and Sporolactobacillus spathodeae sp. nov., two spore-forming lactic acid bacteria isolated from tree barks in Thailand.</title>
        <authorList>
            <person name="Thamacharoensuk T."/>
            <person name="Kitahara M."/>
            <person name="Ohkuma M."/>
            <person name="Thongchul N."/>
            <person name="Tanasupawat S."/>
        </authorList>
    </citation>
    <scope>NUCLEOTIDE SEQUENCE [LARGE SCALE GENOMIC DNA]</scope>
    <source>
        <strain evidence="3 4">BK92</strain>
    </source>
</reference>
<proteinExistence type="predicted"/>
<comment type="caution">
    <text evidence="3">The sequence shown here is derived from an EMBL/GenBank/DDBJ whole genome shotgun (WGS) entry which is preliminary data.</text>
</comment>
<keyword evidence="4" id="KW-1185">Reference proteome</keyword>
<feature type="domain" description="Glycosyl transferase family 1" evidence="1">
    <location>
        <begin position="278"/>
        <end position="442"/>
    </location>
</feature>
<evidence type="ECO:0000313" key="3">
    <source>
        <dbReference type="EMBL" id="TGA98456.1"/>
    </source>
</evidence>
<evidence type="ECO:0000259" key="2">
    <source>
        <dbReference type="Pfam" id="PF11997"/>
    </source>
</evidence>
<dbReference type="Pfam" id="PF11997">
    <property type="entry name" value="DUF3492"/>
    <property type="match status" value="1"/>
</dbReference>
<dbReference type="PANTHER" id="PTHR12526">
    <property type="entry name" value="GLYCOSYLTRANSFERASE"/>
    <property type="match status" value="1"/>
</dbReference>
<protein>
    <submittedName>
        <fullName evidence="3">DUF3492 domain-containing protein</fullName>
    </submittedName>
</protein>
<dbReference type="InterPro" id="IPR001296">
    <property type="entry name" value="Glyco_trans_1"/>
</dbReference>
<dbReference type="InterPro" id="IPR047691">
    <property type="entry name" value="PelF-like"/>
</dbReference>
<dbReference type="InterPro" id="IPR022622">
    <property type="entry name" value="DUF3492"/>
</dbReference>
<evidence type="ECO:0000259" key="1">
    <source>
        <dbReference type="Pfam" id="PF00534"/>
    </source>
</evidence>
<evidence type="ECO:0000313" key="4">
    <source>
        <dbReference type="Proteomes" id="UP000298347"/>
    </source>
</evidence>
<dbReference type="OrthoDB" id="9772485at2"/>
<gene>
    <name evidence="3" type="ORF">E4665_07995</name>
</gene>
<accession>A0A4Z0GPT3</accession>
<feature type="domain" description="DUF3492" evidence="2">
    <location>
        <begin position="1"/>
        <end position="255"/>
    </location>
</feature>
<dbReference type="AlphaFoldDB" id="A0A4Z0GPT3"/>
<sequence>MKIGLVVEGSYPFVSGGVANWVQMMIRKFPEHDFTVIAIVPSPKKREDSHYILPVNLNDLVIIPLQGEKKSEEFSSSLSSDDEDLIKNWFTFQSTDIHAVKIIGEAGKLGSPEGFLSSRTFYRIVRESYIQEKSSSPFSDYFWMWRSLFSPVIKLVQLKFKHFDLIHSVSTGYGGLLATSISADQNIPFILTEHGIYSREREEEILQADWIPIEYKSHWISFFYHLSRQAYAQARDVITLFGRNSVHQRESGAPTEKLKIIPNGVELSQYESVRAEKTENGRLTISAVIRIVPIKDVKTMIYSAKILADKGISFEFNLLGSESEEPEYVSECRELIANLHLNRHVFMRGKVEVSDYLKNTDVVVLTSVSEGQPLAILEAMASGIPCVVTDVGSCGELVNGRDDEFGPCGFVVPPVSPEKVAYYLEWFRDHPEKRKVYGHNGYLRVEKYYQLSSTIDSYRKLYAERGE</sequence>
<name>A0A4Z0GPT3_9BACL</name>
<dbReference type="SUPFAM" id="SSF53756">
    <property type="entry name" value="UDP-Glycosyltransferase/glycogen phosphorylase"/>
    <property type="match status" value="1"/>
</dbReference>